<reference evidence="2" key="1">
    <citation type="journal article" date="2016" name="Mol. Biol. Evol.">
        <title>Comparative Genomics of Early-Diverging Mushroom-Forming Fungi Provides Insights into the Origins of Lignocellulose Decay Capabilities.</title>
        <authorList>
            <person name="Nagy L.G."/>
            <person name="Riley R."/>
            <person name="Tritt A."/>
            <person name="Adam C."/>
            <person name="Daum C."/>
            <person name="Floudas D."/>
            <person name="Sun H."/>
            <person name="Yadav J.S."/>
            <person name="Pangilinan J."/>
            <person name="Larsson K.H."/>
            <person name="Matsuura K."/>
            <person name="Barry K."/>
            <person name="Labutti K."/>
            <person name="Kuo R."/>
            <person name="Ohm R.A."/>
            <person name="Bhattacharya S.S."/>
            <person name="Shirouzu T."/>
            <person name="Yoshinaga Y."/>
            <person name="Martin F.M."/>
            <person name="Grigoriev I.V."/>
            <person name="Hibbett D.S."/>
        </authorList>
    </citation>
    <scope>NUCLEOTIDE SEQUENCE [LARGE SCALE GENOMIC DNA]</scope>
    <source>
        <strain evidence="2">CBS 109695</strain>
    </source>
</reference>
<accession>A0A167U0M3</accession>
<feature type="region of interest" description="Disordered" evidence="1">
    <location>
        <begin position="1"/>
        <end position="35"/>
    </location>
</feature>
<feature type="region of interest" description="Disordered" evidence="1">
    <location>
        <begin position="65"/>
        <end position="89"/>
    </location>
</feature>
<sequence length="141" mass="15807">MGTHGSIIPAHQTGVPFSLGRASRPTPKQTTPTPTSGAVFFSLTPLFLQTAVCLNAHLSVSRPSKQLDADLDPGSHRLPHSHPHPRNNSALTQSFTIMLPTFIRPSCQRTRKYKTKAPRTKTTRRRRRRRPRTVSPVRRLD</sequence>
<evidence type="ECO:0000256" key="1">
    <source>
        <dbReference type="SAM" id="MobiDB-lite"/>
    </source>
</evidence>
<feature type="compositionally biased region" description="Basic residues" evidence="1">
    <location>
        <begin position="109"/>
        <end position="132"/>
    </location>
</feature>
<proteinExistence type="predicted"/>
<gene>
    <name evidence="2" type="ORF">FIBSPDRAFT_470715</name>
</gene>
<protein>
    <submittedName>
        <fullName evidence="2">Uncharacterized protein</fullName>
    </submittedName>
</protein>
<evidence type="ECO:0000313" key="2">
    <source>
        <dbReference type="EMBL" id="KZP03479.1"/>
    </source>
</evidence>
<dbReference type="EMBL" id="KV418058">
    <property type="protein sequence ID" value="KZP03479.1"/>
    <property type="molecule type" value="Genomic_DNA"/>
</dbReference>
<organism evidence="2">
    <name type="scientific">Athelia psychrophila</name>
    <dbReference type="NCBI Taxonomy" id="1759441"/>
    <lineage>
        <taxon>Eukaryota</taxon>
        <taxon>Fungi</taxon>
        <taxon>Dikarya</taxon>
        <taxon>Basidiomycota</taxon>
        <taxon>Agaricomycotina</taxon>
        <taxon>Agaricomycetes</taxon>
        <taxon>Agaricomycetidae</taxon>
        <taxon>Atheliales</taxon>
        <taxon>Atheliaceae</taxon>
        <taxon>Athelia</taxon>
    </lineage>
</organism>
<feature type="compositionally biased region" description="Low complexity" evidence="1">
    <location>
        <begin position="25"/>
        <end position="35"/>
    </location>
</feature>
<name>A0A167U0M3_9AGAM</name>
<dbReference type="AlphaFoldDB" id="A0A167U0M3"/>
<feature type="region of interest" description="Disordered" evidence="1">
    <location>
        <begin position="106"/>
        <end position="141"/>
    </location>
</feature>